<sequence length="256" mass="28445">MTERFRTRAYVLEARDYRESSLLLGLLTEERGPVRLVARGVRSQKKTSERAIDLFARGECVFSLRASSDLGTLILWETEEQHSGLRHSLVGYAFAAFWGETVLAILPPLEPAKDVFELSCSFFHVLEGGLPTAQGVAHHFLRLLAVEGFEISVDRCVACGAKAPLAYFSWDRLASLCAKCIAPTERAFPLDPHVSLALAEASRVPEQGPLIPKESQSKSLLSLAVFTEELIRRLCDTRLRTAPFLRDVLAKQSSEE</sequence>
<proteinExistence type="inferred from homology"/>
<dbReference type="NCBIfam" id="TIGR00613">
    <property type="entry name" value="reco"/>
    <property type="match status" value="1"/>
</dbReference>
<name>A0A2Z4Y2S1_SUMC1</name>
<protein>
    <recommendedName>
        <fullName evidence="2 7">DNA repair protein RecO</fullName>
    </recommendedName>
    <alternativeName>
        <fullName evidence="6 7">Recombination protein O</fullName>
    </alternativeName>
</protein>
<evidence type="ECO:0000256" key="2">
    <source>
        <dbReference type="ARBA" id="ARBA00021310"/>
    </source>
</evidence>
<dbReference type="HAMAP" id="MF_00201">
    <property type="entry name" value="RecO"/>
    <property type="match status" value="1"/>
</dbReference>
<dbReference type="EMBL" id="CP030759">
    <property type="protein sequence ID" value="AXA35517.1"/>
    <property type="molecule type" value="Genomic_DNA"/>
</dbReference>
<evidence type="ECO:0000256" key="5">
    <source>
        <dbReference type="ARBA" id="ARBA00023204"/>
    </source>
</evidence>
<dbReference type="InterPro" id="IPR042242">
    <property type="entry name" value="RecO_C"/>
</dbReference>
<dbReference type="PANTHER" id="PTHR33991:SF1">
    <property type="entry name" value="DNA REPAIR PROTEIN RECO"/>
    <property type="match status" value="1"/>
</dbReference>
<accession>A0A2Z4Y2S1</accession>
<keyword evidence="3 7" id="KW-0227">DNA damage</keyword>
<comment type="function">
    <text evidence="7">Involved in DNA repair and RecF pathway recombination.</text>
</comment>
<evidence type="ECO:0000256" key="4">
    <source>
        <dbReference type="ARBA" id="ARBA00023172"/>
    </source>
</evidence>
<dbReference type="SUPFAM" id="SSF50249">
    <property type="entry name" value="Nucleic acid-binding proteins"/>
    <property type="match status" value="1"/>
</dbReference>
<dbReference type="InterPro" id="IPR003717">
    <property type="entry name" value="RecO"/>
</dbReference>
<keyword evidence="5 7" id="KW-0234">DNA repair</keyword>
<dbReference type="Pfam" id="PF11967">
    <property type="entry name" value="RecO_N"/>
    <property type="match status" value="1"/>
</dbReference>
<dbReference type="AlphaFoldDB" id="A0A2Z4Y2S1"/>
<organism evidence="9 10">
    <name type="scientific">Sumerlaea chitinivorans</name>
    <dbReference type="NCBI Taxonomy" id="2250252"/>
    <lineage>
        <taxon>Bacteria</taxon>
        <taxon>Candidatus Sumerlaeota</taxon>
        <taxon>Candidatus Sumerlaeia</taxon>
        <taxon>Candidatus Sumerlaeales</taxon>
        <taxon>Candidatus Sumerlaeaceae</taxon>
        <taxon>Candidatus Sumerlaea</taxon>
    </lineage>
</organism>
<dbReference type="SUPFAM" id="SSF57863">
    <property type="entry name" value="ArfGap/RecO-like zinc finger"/>
    <property type="match status" value="1"/>
</dbReference>
<dbReference type="InterPro" id="IPR037278">
    <property type="entry name" value="ARFGAP/RecO"/>
</dbReference>
<evidence type="ECO:0000313" key="10">
    <source>
        <dbReference type="Proteomes" id="UP000262583"/>
    </source>
</evidence>
<dbReference type="KEGG" id="schv:BRCON_0740"/>
<dbReference type="Gene3D" id="1.20.1440.120">
    <property type="entry name" value="Recombination protein O, C-terminal domain"/>
    <property type="match status" value="1"/>
</dbReference>
<dbReference type="GO" id="GO:0006310">
    <property type="term" value="P:DNA recombination"/>
    <property type="evidence" value="ECO:0007669"/>
    <property type="project" value="UniProtKB-UniRule"/>
</dbReference>
<reference evidence="9 10" key="1">
    <citation type="submission" date="2018-05" db="EMBL/GenBank/DDBJ databases">
        <title>A metagenomic window into the 2 km-deep terrestrial subsurface aquifer revealed taxonomically and functionally diverse microbial community comprising novel uncultured bacterial lineages.</title>
        <authorList>
            <person name="Kadnikov V.V."/>
            <person name="Mardanov A.V."/>
            <person name="Beletsky A.V."/>
            <person name="Banks D."/>
            <person name="Pimenov N.V."/>
            <person name="Frank Y.A."/>
            <person name="Karnachuk O.V."/>
            <person name="Ravin N.V."/>
        </authorList>
    </citation>
    <scope>NUCLEOTIDE SEQUENCE [LARGE SCALE GENOMIC DNA]</scope>
    <source>
        <strain evidence="9">BY</strain>
    </source>
</reference>
<dbReference type="GO" id="GO:0006302">
    <property type="term" value="P:double-strand break repair"/>
    <property type="evidence" value="ECO:0007669"/>
    <property type="project" value="TreeGrafter"/>
</dbReference>
<dbReference type="PANTHER" id="PTHR33991">
    <property type="entry name" value="DNA REPAIR PROTEIN RECO"/>
    <property type="match status" value="1"/>
</dbReference>
<evidence type="ECO:0000256" key="6">
    <source>
        <dbReference type="ARBA" id="ARBA00033409"/>
    </source>
</evidence>
<dbReference type="InterPro" id="IPR022572">
    <property type="entry name" value="DNA_rep/recomb_RecO_N"/>
</dbReference>
<evidence type="ECO:0000259" key="8">
    <source>
        <dbReference type="Pfam" id="PF11967"/>
    </source>
</evidence>
<dbReference type="InterPro" id="IPR012340">
    <property type="entry name" value="NA-bd_OB-fold"/>
</dbReference>
<dbReference type="Proteomes" id="UP000262583">
    <property type="component" value="Chromosome"/>
</dbReference>
<dbReference type="GO" id="GO:0043590">
    <property type="term" value="C:bacterial nucleoid"/>
    <property type="evidence" value="ECO:0007669"/>
    <property type="project" value="TreeGrafter"/>
</dbReference>
<evidence type="ECO:0000313" key="9">
    <source>
        <dbReference type="EMBL" id="AXA35517.1"/>
    </source>
</evidence>
<dbReference type="Pfam" id="PF02565">
    <property type="entry name" value="RecO_C"/>
    <property type="match status" value="1"/>
</dbReference>
<feature type="domain" description="DNA replication/recombination mediator RecO N-terminal" evidence="8">
    <location>
        <begin position="4"/>
        <end position="77"/>
    </location>
</feature>
<comment type="similarity">
    <text evidence="1 7">Belongs to the RecO family.</text>
</comment>
<keyword evidence="4 7" id="KW-0233">DNA recombination</keyword>
<evidence type="ECO:0000256" key="7">
    <source>
        <dbReference type="HAMAP-Rule" id="MF_00201"/>
    </source>
</evidence>
<evidence type="ECO:0000256" key="3">
    <source>
        <dbReference type="ARBA" id="ARBA00022763"/>
    </source>
</evidence>
<evidence type="ECO:0000256" key="1">
    <source>
        <dbReference type="ARBA" id="ARBA00007452"/>
    </source>
</evidence>
<dbReference type="Gene3D" id="2.40.50.140">
    <property type="entry name" value="Nucleic acid-binding proteins"/>
    <property type="match status" value="1"/>
</dbReference>
<gene>
    <name evidence="7" type="primary">recO</name>
    <name evidence="9" type="ORF">BRCON_0740</name>
</gene>